<sequence>MWPAIPRQLAGLIAGAMLLLPIGSAWAASPYFPDPTYSSTRYNDDFTYLANKSKGTDAWDMFKYMPIADSPYGPTYLSFSGEVRERFESYLNPNFGIRAPKSNAYLLQRLVLGADLHMTDYFRAFIQVGEWDRLGNRGLPSTTDINHLDMLQGFVDIRPPLPVPTVNLPIFRIGREEILFGYQRLVAVREGPNVRRAFDVFRFIEQWGGATFNLLGVRPVANSIGVFDDHTNMNQLLWGAYFTVPLGPAMKADLYELNSLLSGSLILDLR</sequence>
<dbReference type="Proteomes" id="UP000239724">
    <property type="component" value="Unassembled WGS sequence"/>
</dbReference>
<accession>A0A2S6NNG7</accession>
<protein>
    <recommendedName>
        <fullName evidence="2">Alginate export domain-containing protein</fullName>
    </recommendedName>
</protein>
<dbReference type="RefSeq" id="WP_104517194.1">
    <property type="nucleotide sequence ID" value="NZ_NHRY01000038.1"/>
</dbReference>
<comment type="caution">
    <text evidence="3">The sequence shown here is derived from an EMBL/GenBank/DDBJ whole genome shotgun (WGS) entry which is preliminary data.</text>
</comment>
<dbReference type="Pfam" id="PF13372">
    <property type="entry name" value="Alginate_exp"/>
    <property type="match status" value="1"/>
</dbReference>
<feature type="signal peptide" evidence="1">
    <location>
        <begin position="1"/>
        <end position="27"/>
    </location>
</feature>
<reference evidence="3 4" key="1">
    <citation type="journal article" date="2018" name="Arch. Microbiol.">
        <title>New insights into the metabolic potential of the phototrophic purple bacterium Rhodopila globiformis DSM 161(T) from its draft genome sequence and evidence for a vanadium-dependent nitrogenase.</title>
        <authorList>
            <person name="Imhoff J.F."/>
            <person name="Rahn T."/>
            <person name="Kunzel S."/>
            <person name="Neulinger S.C."/>
        </authorList>
    </citation>
    <scope>NUCLEOTIDE SEQUENCE [LARGE SCALE GENOMIC DNA]</scope>
    <source>
        <strain evidence="3 4">DSM 161</strain>
    </source>
</reference>
<dbReference type="AlphaFoldDB" id="A0A2S6NNG7"/>
<name>A0A2S6NNG7_RHOGL</name>
<proteinExistence type="predicted"/>
<evidence type="ECO:0000313" key="3">
    <source>
        <dbReference type="EMBL" id="PPQ38670.1"/>
    </source>
</evidence>
<feature type="chain" id="PRO_5018302727" description="Alginate export domain-containing protein" evidence="1">
    <location>
        <begin position="28"/>
        <end position="270"/>
    </location>
</feature>
<dbReference type="EMBL" id="NHRY01000038">
    <property type="protein sequence ID" value="PPQ38670.1"/>
    <property type="molecule type" value="Genomic_DNA"/>
</dbReference>
<dbReference type="InterPro" id="IPR025388">
    <property type="entry name" value="Alginate_export_dom"/>
</dbReference>
<evidence type="ECO:0000259" key="2">
    <source>
        <dbReference type="Pfam" id="PF13372"/>
    </source>
</evidence>
<organism evidence="3 4">
    <name type="scientific">Rhodopila globiformis</name>
    <name type="common">Rhodopseudomonas globiformis</name>
    <dbReference type="NCBI Taxonomy" id="1071"/>
    <lineage>
        <taxon>Bacteria</taxon>
        <taxon>Pseudomonadati</taxon>
        <taxon>Pseudomonadota</taxon>
        <taxon>Alphaproteobacteria</taxon>
        <taxon>Acetobacterales</taxon>
        <taxon>Acetobacteraceae</taxon>
        <taxon>Rhodopila</taxon>
    </lineage>
</organism>
<keyword evidence="1" id="KW-0732">Signal</keyword>
<dbReference type="OrthoDB" id="311329at2"/>
<evidence type="ECO:0000313" key="4">
    <source>
        <dbReference type="Proteomes" id="UP000239724"/>
    </source>
</evidence>
<evidence type="ECO:0000256" key="1">
    <source>
        <dbReference type="SAM" id="SignalP"/>
    </source>
</evidence>
<keyword evidence="4" id="KW-1185">Reference proteome</keyword>
<feature type="domain" description="Alginate export" evidence="2">
    <location>
        <begin position="76"/>
        <end position="243"/>
    </location>
</feature>
<gene>
    <name evidence="3" type="ORF">CCS01_02160</name>
</gene>